<evidence type="ECO:0000256" key="6">
    <source>
        <dbReference type="ARBA" id="ARBA00022630"/>
    </source>
</evidence>
<dbReference type="InterPro" id="IPR039063">
    <property type="entry name" value="RibK_CTP-dep"/>
</dbReference>
<protein>
    <recommendedName>
        <fullName evidence="5">Riboflavin kinase</fullName>
        <ecNumber evidence="4">2.7.1.161</ecNumber>
    </recommendedName>
    <alternativeName>
        <fullName evidence="14">CTP-dependent riboflavin kinase</fullName>
    </alternativeName>
    <alternativeName>
        <fullName evidence="15">CTP:riboflavin 5'-phosphotransferase</fullName>
    </alternativeName>
    <alternativeName>
        <fullName evidence="13">Flavokinase</fullName>
    </alternativeName>
</protein>
<evidence type="ECO:0000256" key="12">
    <source>
        <dbReference type="ARBA" id="ARBA00022842"/>
    </source>
</evidence>
<sequence length="138" mass="15411">MEASSRTRRARTLRGRVIEGLGEGCRYISLYRDAIRRALGIEPYPGTLNIELIDPPVFNINMGEAIRVESPGPEYGDVLAVKAWINSIPVYIIRPVKTRHPASIIEVVSQHNLRRSLGIRTGDIIEIQVEEGSHAPKD</sequence>
<dbReference type="Pfam" id="PF01982">
    <property type="entry name" value="CTP-dep_RFKase"/>
    <property type="match status" value="1"/>
</dbReference>
<dbReference type="SUPFAM" id="SSF82114">
    <property type="entry name" value="Riboflavin kinase-like"/>
    <property type="match status" value="1"/>
</dbReference>
<dbReference type="PANTHER" id="PTHR40706">
    <property type="entry name" value="RIBOFLAVIN KINASE"/>
    <property type="match status" value="1"/>
</dbReference>
<dbReference type="Gene3D" id="2.40.30.30">
    <property type="entry name" value="Riboflavin kinase-like"/>
    <property type="match status" value="1"/>
</dbReference>
<keyword evidence="12" id="KW-0460">Magnesium</keyword>
<evidence type="ECO:0000256" key="10">
    <source>
        <dbReference type="ARBA" id="ARBA00022741"/>
    </source>
</evidence>
<evidence type="ECO:0000256" key="5">
    <source>
        <dbReference type="ARBA" id="ARBA00017394"/>
    </source>
</evidence>
<dbReference type="InterPro" id="IPR023602">
    <property type="entry name" value="Riboflavin_kinase_CTP-dep"/>
</dbReference>
<evidence type="ECO:0000256" key="8">
    <source>
        <dbReference type="ARBA" id="ARBA00022679"/>
    </source>
</evidence>
<dbReference type="GO" id="GO:0046872">
    <property type="term" value="F:metal ion binding"/>
    <property type="evidence" value="ECO:0007669"/>
    <property type="project" value="UniProtKB-KW"/>
</dbReference>
<dbReference type="KEGG" id="dmu:Desmu_0112"/>
<proteinExistence type="inferred from homology"/>
<evidence type="ECO:0000259" key="17">
    <source>
        <dbReference type="Pfam" id="PF01982"/>
    </source>
</evidence>
<organism evidence="18 19">
    <name type="scientific">Desulfurococcus mucosus (strain ATCC 35584 / DSM 2162 / JCM 9187 / O7/1)</name>
    <dbReference type="NCBI Taxonomy" id="765177"/>
    <lineage>
        <taxon>Archaea</taxon>
        <taxon>Thermoproteota</taxon>
        <taxon>Thermoprotei</taxon>
        <taxon>Desulfurococcales</taxon>
        <taxon>Desulfurococcaceae</taxon>
        <taxon>Desulfurococcus</taxon>
    </lineage>
</organism>
<dbReference type="AlphaFoldDB" id="E8R6Z8"/>
<comment type="similarity">
    <text evidence="3">Belongs to the archaeal riboflavin kinase family.</text>
</comment>
<reference evidence="19" key="1">
    <citation type="submission" date="2010-11" db="EMBL/GenBank/DDBJ databases">
        <title>The complete genome of Desulfurococcus mucosus DSM 2162.</title>
        <authorList>
            <consortium name="US DOE Joint Genome Institute (JGI-PGF)"/>
            <person name="Lucas S."/>
            <person name="Copeland A."/>
            <person name="Lapidus A."/>
            <person name="Bruce D."/>
            <person name="Goodwin L."/>
            <person name="Pitluck S."/>
            <person name="Kyrpides N."/>
            <person name="Mavromatis K."/>
            <person name="Pagani I."/>
            <person name="Ivanova N."/>
            <person name="Ovchinnikova G."/>
            <person name="Chertkov O."/>
            <person name="Held B."/>
            <person name="Brettin T."/>
            <person name="Detter J.C."/>
            <person name="Tapia R."/>
            <person name="Han C."/>
            <person name="Land M."/>
            <person name="Hauser L."/>
            <person name="Markowitz V."/>
            <person name="Cheng J.-F."/>
            <person name="Hugenholtz P."/>
            <person name="Woyke T."/>
            <person name="Wu D."/>
            <person name="Wirth R."/>
            <person name="Bilek Y."/>
            <person name="Hader T."/>
            <person name="Klenk H.-P."/>
            <person name="Eisen J.A."/>
        </authorList>
    </citation>
    <scope>NUCLEOTIDE SEQUENCE [LARGE SCALE GENOMIC DNA]</scope>
    <source>
        <strain evidence="19">ATCC 35584 / DSM 2162 / JCM 9187 / O7/1</strain>
    </source>
</reference>
<comment type="pathway">
    <text evidence="2">Cofactor biosynthesis; FMN biosynthesis; FMN from riboflavin (CTP route): step 1/1.</text>
</comment>
<keyword evidence="8" id="KW-0808">Transferase</keyword>
<evidence type="ECO:0000256" key="13">
    <source>
        <dbReference type="ARBA" id="ARBA00029789"/>
    </source>
</evidence>
<dbReference type="PANTHER" id="PTHR40706:SF1">
    <property type="entry name" value="RIBOFLAVIN KINASE"/>
    <property type="match status" value="1"/>
</dbReference>
<dbReference type="eggNOG" id="arCOG01904">
    <property type="taxonomic scope" value="Archaea"/>
</dbReference>
<evidence type="ECO:0000256" key="14">
    <source>
        <dbReference type="ARBA" id="ARBA00030544"/>
    </source>
</evidence>
<feature type="domain" description="Riboflavin kinase" evidence="17">
    <location>
        <begin position="17"/>
        <end position="129"/>
    </location>
</feature>
<reference evidence="18 19" key="2">
    <citation type="journal article" date="2011" name="Stand. Genomic Sci.">
        <title>Complete genome sequence of Desulfurococcus mucosus type strain (O7/1).</title>
        <authorList>
            <person name="Wirth R."/>
            <person name="Chertkov O."/>
            <person name="Held B."/>
            <person name="Lapidus A."/>
            <person name="Nolan M."/>
            <person name="Lucas S."/>
            <person name="Hammon N."/>
            <person name="Deshpande S."/>
            <person name="Cheng J.F."/>
            <person name="Tapia R."/>
            <person name="Han C."/>
            <person name="Goodwin L."/>
            <person name="Pitluck S."/>
            <person name="Liolios K."/>
            <person name="Ioanna P."/>
            <person name="Ivanova N."/>
            <person name="Mavromatis K."/>
            <person name="Mikhailova N."/>
            <person name="Pati A."/>
            <person name="Chen A."/>
            <person name="Palaniappan K."/>
            <person name="Land M."/>
            <person name="Hauser L."/>
            <person name="Chang Y.J."/>
            <person name="Jeffries C.D."/>
            <person name="Bilek Y."/>
            <person name="Hader T."/>
            <person name="Rohde M."/>
            <person name="Spring S."/>
            <person name="Sikorski J."/>
            <person name="Goker M."/>
            <person name="Woyke T."/>
            <person name="Bristow J."/>
            <person name="Eisen J.A."/>
            <person name="Markowitz V."/>
            <person name="Hugenholtz P."/>
            <person name="Kyrpides N.C."/>
            <person name="Klenk H.P."/>
        </authorList>
    </citation>
    <scope>NUCLEOTIDE SEQUENCE [LARGE SCALE GENOMIC DNA]</scope>
    <source>
        <strain evidence="19">ATCC 35584 / DSM 2162 / JCM 9187 / O7/1</strain>
    </source>
</reference>
<dbReference type="OrthoDB" id="30955at2157"/>
<dbReference type="GO" id="GO:0009231">
    <property type="term" value="P:riboflavin biosynthetic process"/>
    <property type="evidence" value="ECO:0007669"/>
    <property type="project" value="InterPro"/>
</dbReference>
<dbReference type="Proteomes" id="UP000001068">
    <property type="component" value="Chromosome"/>
</dbReference>
<evidence type="ECO:0000256" key="3">
    <source>
        <dbReference type="ARBA" id="ARBA00006428"/>
    </source>
</evidence>
<keyword evidence="7" id="KW-0288">FMN</keyword>
<keyword evidence="19" id="KW-1185">Reference proteome</keyword>
<keyword evidence="6" id="KW-0285">Flavoprotein</keyword>
<evidence type="ECO:0000256" key="1">
    <source>
        <dbReference type="ARBA" id="ARBA00001946"/>
    </source>
</evidence>
<dbReference type="EMBL" id="CP002363">
    <property type="protein sequence ID" value="ADV64431.1"/>
    <property type="molecule type" value="Genomic_DNA"/>
</dbReference>
<evidence type="ECO:0000256" key="4">
    <source>
        <dbReference type="ARBA" id="ARBA00011987"/>
    </source>
</evidence>
<evidence type="ECO:0000313" key="19">
    <source>
        <dbReference type="Proteomes" id="UP000001068"/>
    </source>
</evidence>
<evidence type="ECO:0000256" key="15">
    <source>
        <dbReference type="ARBA" id="ARBA00033116"/>
    </source>
</evidence>
<keyword evidence="11" id="KW-0418">Kinase</keyword>
<keyword evidence="9" id="KW-0479">Metal-binding</keyword>
<accession>E8R6Z8</accession>
<evidence type="ECO:0000313" key="18">
    <source>
        <dbReference type="EMBL" id="ADV64431.1"/>
    </source>
</evidence>
<name>E8R6Z8_DESM0</name>
<evidence type="ECO:0000256" key="16">
    <source>
        <dbReference type="ARBA" id="ARBA00047857"/>
    </source>
</evidence>
<comment type="catalytic activity">
    <reaction evidence="16">
        <text>riboflavin + CTP = CDP + FMN + H(+)</text>
        <dbReference type="Rhea" id="RHEA:25021"/>
        <dbReference type="ChEBI" id="CHEBI:15378"/>
        <dbReference type="ChEBI" id="CHEBI:37563"/>
        <dbReference type="ChEBI" id="CHEBI:57986"/>
        <dbReference type="ChEBI" id="CHEBI:58069"/>
        <dbReference type="ChEBI" id="CHEBI:58210"/>
        <dbReference type="EC" id="2.7.1.161"/>
    </reaction>
</comment>
<comment type="cofactor">
    <cofactor evidence="1">
        <name>Mg(2+)</name>
        <dbReference type="ChEBI" id="CHEBI:18420"/>
    </cofactor>
</comment>
<dbReference type="GO" id="GO:0000166">
    <property type="term" value="F:nucleotide binding"/>
    <property type="evidence" value="ECO:0007669"/>
    <property type="project" value="UniProtKB-KW"/>
</dbReference>
<dbReference type="STRING" id="765177.Desmu_0112"/>
<gene>
    <name evidence="18" type="ordered locus">Desmu_0112</name>
</gene>
<dbReference type="RefSeq" id="WP_013561653.1">
    <property type="nucleotide sequence ID" value="NC_014961.1"/>
</dbReference>
<keyword evidence="10" id="KW-0547">Nucleotide-binding</keyword>
<evidence type="ECO:0000256" key="7">
    <source>
        <dbReference type="ARBA" id="ARBA00022643"/>
    </source>
</evidence>
<dbReference type="HOGENOM" id="CLU_140165_0_0_2"/>
<dbReference type="GO" id="GO:0009398">
    <property type="term" value="P:FMN biosynthetic process"/>
    <property type="evidence" value="ECO:0007669"/>
    <property type="project" value="UniProtKB-UniPathway"/>
</dbReference>
<evidence type="ECO:0000256" key="9">
    <source>
        <dbReference type="ARBA" id="ARBA00022723"/>
    </source>
</evidence>
<evidence type="ECO:0000256" key="2">
    <source>
        <dbReference type="ARBA" id="ARBA00005219"/>
    </source>
</evidence>
<dbReference type="InterPro" id="IPR023465">
    <property type="entry name" value="Riboflavin_kinase_dom_sf"/>
</dbReference>
<dbReference type="GO" id="GO:0008531">
    <property type="term" value="F:riboflavin kinase activity"/>
    <property type="evidence" value="ECO:0007669"/>
    <property type="project" value="InterPro"/>
</dbReference>
<dbReference type="UniPathway" id="UPA00276">
    <property type="reaction ID" value="UER00929"/>
</dbReference>
<evidence type="ECO:0000256" key="11">
    <source>
        <dbReference type="ARBA" id="ARBA00022777"/>
    </source>
</evidence>
<dbReference type="EC" id="2.7.1.161" evidence="4"/>
<dbReference type="GeneID" id="10152799"/>